<dbReference type="EMBL" id="JXLC01000007">
    <property type="protein sequence ID" value="OJG92199.1"/>
    <property type="molecule type" value="Genomic_DNA"/>
</dbReference>
<evidence type="ECO:0000313" key="3">
    <source>
        <dbReference type="EMBL" id="ALS00707.1"/>
    </source>
</evidence>
<dbReference type="Gene3D" id="1.10.530.10">
    <property type="match status" value="1"/>
</dbReference>
<dbReference type="Pfam" id="PF13702">
    <property type="entry name" value="Lysozyme_like"/>
    <property type="match status" value="1"/>
</dbReference>
<evidence type="ECO:0000313" key="6">
    <source>
        <dbReference type="Proteomes" id="UP000183039"/>
    </source>
</evidence>
<dbReference type="OrthoDB" id="1654978at2"/>
<evidence type="ECO:0000313" key="5">
    <source>
        <dbReference type="Proteomes" id="UP000065511"/>
    </source>
</evidence>
<dbReference type="EMBL" id="CP013614">
    <property type="protein sequence ID" value="ALS00707.1"/>
    <property type="molecule type" value="Genomic_DNA"/>
</dbReference>
<comment type="subcellular location">
    <subcellularLocation>
        <location evidence="1">Cell surface</location>
    </subcellularLocation>
</comment>
<evidence type="ECO:0000313" key="4">
    <source>
        <dbReference type="EMBL" id="OJG92199.1"/>
    </source>
</evidence>
<organism evidence="4 6">
    <name type="scientific">Enterococcus silesiacus</name>
    <dbReference type="NCBI Taxonomy" id="332949"/>
    <lineage>
        <taxon>Bacteria</taxon>
        <taxon>Bacillati</taxon>
        <taxon>Bacillota</taxon>
        <taxon>Bacilli</taxon>
        <taxon>Lactobacillales</taxon>
        <taxon>Enterococcaceae</taxon>
        <taxon>Enterococcus</taxon>
    </lineage>
</organism>
<dbReference type="AlphaFoldDB" id="A0A0S3K8W5"/>
<evidence type="ECO:0000259" key="2">
    <source>
        <dbReference type="Pfam" id="PF13702"/>
    </source>
</evidence>
<gene>
    <name evidence="3" type="ORF">ATZ33_04770</name>
    <name evidence="4" type="ORF">RV15_GL003301</name>
</gene>
<reference evidence="4 6" key="1">
    <citation type="submission" date="2014-12" db="EMBL/GenBank/DDBJ databases">
        <title>Draft genome sequences of 29 type strains of Enterococci.</title>
        <authorList>
            <person name="Zhong Z."/>
            <person name="Sun Z."/>
            <person name="Liu W."/>
            <person name="Zhang W."/>
            <person name="Zhang H."/>
        </authorList>
    </citation>
    <scope>NUCLEOTIDE SEQUENCE [LARGE SCALE GENOMIC DNA]</scope>
    <source>
        <strain evidence="4 6">DSM 22801</strain>
    </source>
</reference>
<dbReference type="Proteomes" id="UP000065511">
    <property type="component" value="Chromosome"/>
</dbReference>
<reference evidence="3 5" key="2">
    <citation type="submission" date="2015-12" db="EMBL/GenBank/DDBJ databases">
        <authorList>
            <person name="Lauer A."/>
            <person name="Humrighouse B."/>
            <person name="Loparev V."/>
            <person name="Shewmaker P.L."/>
            <person name="Whitney A.M."/>
            <person name="McLaughlin R.W."/>
        </authorList>
    </citation>
    <scope>NUCLEOTIDE SEQUENCE [LARGE SCALE GENOMIC DNA]</scope>
    <source>
        <strain evidence="3 5">LMG 23085</strain>
    </source>
</reference>
<accession>A0A0S3K8W5</accession>
<dbReference type="KEGG" id="ess:ATZ33_04770"/>
<keyword evidence="5" id="KW-1185">Reference proteome</keyword>
<dbReference type="InterPro" id="IPR023346">
    <property type="entry name" value="Lysozyme-like_dom_sf"/>
</dbReference>
<dbReference type="SUPFAM" id="SSF53955">
    <property type="entry name" value="Lysozyme-like"/>
    <property type="match status" value="1"/>
</dbReference>
<sequence length="205" mass="23421">MGKLMKIVKKLLLLFFLVLIIGVGYLGYQIRQNVQHVMNYEAEVEQAVTENNIPEYKNLVLAIIYTESKGRTEDLMQSSESAYGKRQMIGTTKESIDAGVAFLAQAIEKTNDAGCDIWTAVQAYNFGLDYIQFIKERGGKNSIRLAEEYSKEVLSPLLGNNDQKTYRYYRPQALIYNGGFLYSNGGNMFYADLVKMNEQFIKWLK</sequence>
<protein>
    <submittedName>
        <fullName evidence="3">Transglycosylase SLT domain protein</fullName>
    </submittedName>
</protein>
<feature type="domain" description="CwlT-like lysozyme" evidence="2">
    <location>
        <begin position="35"/>
        <end position="197"/>
    </location>
</feature>
<dbReference type="CDD" id="cd16891">
    <property type="entry name" value="CwlT-like"/>
    <property type="match status" value="1"/>
</dbReference>
<evidence type="ECO:0000256" key="1">
    <source>
        <dbReference type="ARBA" id="ARBA00004241"/>
    </source>
</evidence>
<dbReference type="InterPro" id="IPR047194">
    <property type="entry name" value="CwlT-like_lysozyme"/>
</dbReference>
<dbReference type="GO" id="GO:0009986">
    <property type="term" value="C:cell surface"/>
    <property type="evidence" value="ECO:0007669"/>
    <property type="project" value="UniProtKB-SubCell"/>
</dbReference>
<proteinExistence type="predicted"/>
<dbReference type="Proteomes" id="UP000183039">
    <property type="component" value="Unassembled WGS sequence"/>
</dbReference>
<dbReference type="RefSeq" id="WP_071877231.1">
    <property type="nucleotide sequence ID" value="NZ_JXLC01000007.1"/>
</dbReference>
<name>A0A0S3K8W5_9ENTE</name>